<name>A0A5J4S4E6_9ZZZZ</name>
<keyword evidence="1" id="KW-0472">Membrane</keyword>
<proteinExistence type="predicted"/>
<dbReference type="AlphaFoldDB" id="A0A5J4S4E6"/>
<dbReference type="EMBL" id="SNRY01000449">
    <property type="protein sequence ID" value="KAA6340592.1"/>
    <property type="molecule type" value="Genomic_DNA"/>
</dbReference>
<protein>
    <submittedName>
        <fullName evidence="2">Uncharacterized protein</fullName>
    </submittedName>
</protein>
<evidence type="ECO:0000256" key="1">
    <source>
        <dbReference type="SAM" id="Phobius"/>
    </source>
</evidence>
<feature type="transmembrane region" description="Helical" evidence="1">
    <location>
        <begin position="20"/>
        <end position="45"/>
    </location>
</feature>
<organism evidence="2">
    <name type="scientific">termite gut metagenome</name>
    <dbReference type="NCBI Taxonomy" id="433724"/>
    <lineage>
        <taxon>unclassified sequences</taxon>
        <taxon>metagenomes</taxon>
        <taxon>organismal metagenomes</taxon>
    </lineage>
</organism>
<sequence length="46" mass="5491">MLSLRKGEECIIMKDNKIMLIILSFFYIFVIQIHYYEFAFTLIAVA</sequence>
<comment type="caution">
    <text evidence="2">The sequence shown here is derived from an EMBL/GenBank/DDBJ whole genome shotgun (WGS) entry which is preliminary data.</text>
</comment>
<keyword evidence="1" id="KW-1133">Transmembrane helix</keyword>
<evidence type="ECO:0000313" key="2">
    <source>
        <dbReference type="EMBL" id="KAA6340592.1"/>
    </source>
</evidence>
<gene>
    <name evidence="2" type="ORF">EZS27_011563</name>
</gene>
<reference evidence="2" key="1">
    <citation type="submission" date="2019-03" db="EMBL/GenBank/DDBJ databases">
        <title>Single cell metagenomics reveals metabolic interactions within the superorganism composed of flagellate Streblomastix strix and complex community of Bacteroidetes bacteria on its surface.</title>
        <authorList>
            <person name="Treitli S.C."/>
            <person name="Kolisko M."/>
            <person name="Husnik F."/>
            <person name="Keeling P."/>
            <person name="Hampl V."/>
        </authorList>
    </citation>
    <scope>NUCLEOTIDE SEQUENCE</scope>
    <source>
        <strain evidence="2">STM</strain>
    </source>
</reference>
<keyword evidence="1" id="KW-0812">Transmembrane</keyword>
<accession>A0A5J4S4E6</accession>